<feature type="compositionally biased region" description="Low complexity" evidence="4">
    <location>
        <begin position="42"/>
        <end position="52"/>
    </location>
</feature>
<evidence type="ECO:0000313" key="6">
    <source>
        <dbReference type="Proteomes" id="UP000568158"/>
    </source>
</evidence>
<protein>
    <submittedName>
        <fullName evidence="5">Uncharacterized protein</fullName>
    </submittedName>
</protein>
<gene>
    <name evidence="5" type="ORF">HII12_000737</name>
</gene>
<dbReference type="GO" id="GO:0051016">
    <property type="term" value="P:barbed-end actin filament capping"/>
    <property type="evidence" value="ECO:0007669"/>
    <property type="project" value="InterPro"/>
</dbReference>
<name>A0A8H6EYY4_DEKBR</name>
<dbReference type="InterPro" id="IPR031370">
    <property type="entry name" value="Aim3"/>
</dbReference>
<dbReference type="Pfam" id="PF17096">
    <property type="entry name" value="AIM3"/>
    <property type="match status" value="1"/>
</dbReference>
<comment type="subcellular location">
    <subcellularLocation>
        <location evidence="1">Membrane raft</location>
        <topology evidence="1">Peripheral membrane protein</topology>
    </subcellularLocation>
</comment>
<dbReference type="GO" id="GO:0045121">
    <property type="term" value="C:membrane raft"/>
    <property type="evidence" value="ECO:0007669"/>
    <property type="project" value="UniProtKB-SubCell"/>
</dbReference>
<comment type="caution">
    <text evidence="5">The sequence shown here is derived from an EMBL/GenBank/DDBJ whole genome shotgun (WGS) entry which is preliminary data.</text>
</comment>
<organism evidence="5 6">
    <name type="scientific">Dekkera bruxellensis</name>
    <name type="common">Brettanomyces custersii</name>
    <dbReference type="NCBI Taxonomy" id="5007"/>
    <lineage>
        <taxon>Eukaryota</taxon>
        <taxon>Fungi</taxon>
        <taxon>Dikarya</taxon>
        <taxon>Ascomycota</taxon>
        <taxon>Saccharomycotina</taxon>
        <taxon>Pichiomycetes</taxon>
        <taxon>Pichiales</taxon>
        <taxon>Pichiaceae</taxon>
        <taxon>Brettanomyces</taxon>
    </lineage>
</organism>
<comment type="similarity">
    <text evidence="2">Belongs to the AIM3 family.</text>
</comment>
<evidence type="ECO:0000313" key="5">
    <source>
        <dbReference type="EMBL" id="KAF6015578.1"/>
    </source>
</evidence>
<evidence type="ECO:0000256" key="3">
    <source>
        <dbReference type="ARBA" id="ARBA00023136"/>
    </source>
</evidence>
<evidence type="ECO:0000256" key="2">
    <source>
        <dbReference type="ARBA" id="ARBA00005311"/>
    </source>
</evidence>
<dbReference type="GO" id="GO:0030479">
    <property type="term" value="C:actin cortical patch"/>
    <property type="evidence" value="ECO:0007669"/>
    <property type="project" value="InterPro"/>
</dbReference>
<evidence type="ECO:0000256" key="1">
    <source>
        <dbReference type="ARBA" id="ARBA00004256"/>
    </source>
</evidence>
<evidence type="ECO:0000256" key="4">
    <source>
        <dbReference type="SAM" id="MobiDB-lite"/>
    </source>
</evidence>
<dbReference type="AlphaFoldDB" id="A0A8H6EYY4"/>
<reference evidence="5 6" key="1">
    <citation type="journal article" date="2020" name="Appl. Microbiol. Biotechnol.">
        <title>Targeted gene deletion in Brettanomyces bruxellensis with an expression-free CRISPR-Cas9 system.</title>
        <authorList>
            <person name="Varela C."/>
            <person name="Bartel C."/>
            <person name="Onetto C."/>
            <person name="Borneman A."/>
        </authorList>
    </citation>
    <scope>NUCLEOTIDE SEQUENCE [LARGE SCALE GENOMIC DNA]</scope>
    <source>
        <strain evidence="5 6">AWRI1613</strain>
    </source>
</reference>
<dbReference type="Proteomes" id="UP000568158">
    <property type="component" value="Unassembled WGS sequence"/>
</dbReference>
<keyword evidence="3" id="KW-0472">Membrane</keyword>
<sequence length="83" mass="8935">MSFWDEHKAGIISGAKTVVKTTASATKGIAKGGYNAYKNREGNTNSSSSRGSTVDHSSIHITFRLHPSTVIGTGPKKTNWNRE</sequence>
<accession>A0A8H6EYY4</accession>
<dbReference type="EMBL" id="JABCYN010000009">
    <property type="protein sequence ID" value="KAF6015578.1"/>
    <property type="molecule type" value="Genomic_DNA"/>
</dbReference>
<feature type="region of interest" description="Disordered" evidence="4">
    <location>
        <begin position="33"/>
        <end position="60"/>
    </location>
</feature>
<proteinExistence type="inferred from homology"/>